<feature type="region of interest" description="Disordered" evidence="1">
    <location>
        <begin position="651"/>
        <end position="678"/>
    </location>
</feature>
<feature type="transmembrane region" description="Helical" evidence="2">
    <location>
        <begin position="438"/>
        <end position="461"/>
    </location>
</feature>
<dbReference type="Gene3D" id="2.130.10.10">
    <property type="entry name" value="YVTN repeat-like/Quinoprotein amine dehydrogenase"/>
    <property type="match status" value="1"/>
</dbReference>
<keyword evidence="3" id="KW-0732">Signal</keyword>
<dbReference type="PANTHER" id="PTHR37253">
    <property type="entry name" value="PROTEIN GAMETE EXPRESSED 3"/>
    <property type="match status" value="1"/>
</dbReference>
<dbReference type="KEGG" id="qsa:O6P43_004317"/>
<keyword evidence="5" id="KW-1185">Reference proteome</keyword>
<feature type="region of interest" description="Disordered" evidence="1">
    <location>
        <begin position="576"/>
        <end position="639"/>
    </location>
</feature>
<dbReference type="InterPro" id="IPR045301">
    <property type="entry name" value="GEX3-like"/>
</dbReference>
<feature type="compositionally biased region" description="Basic residues" evidence="1">
    <location>
        <begin position="668"/>
        <end position="678"/>
    </location>
</feature>
<evidence type="ECO:0000256" key="1">
    <source>
        <dbReference type="SAM" id="MobiDB-lite"/>
    </source>
</evidence>
<organism evidence="4 5">
    <name type="scientific">Quillaja saponaria</name>
    <name type="common">Soap bark tree</name>
    <dbReference type="NCBI Taxonomy" id="32244"/>
    <lineage>
        <taxon>Eukaryota</taxon>
        <taxon>Viridiplantae</taxon>
        <taxon>Streptophyta</taxon>
        <taxon>Embryophyta</taxon>
        <taxon>Tracheophyta</taxon>
        <taxon>Spermatophyta</taxon>
        <taxon>Magnoliopsida</taxon>
        <taxon>eudicotyledons</taxon>
        <taxon>Gunneridae</taxon>
        <taxon>Pentapetalae</taxon>
        <taxon>rosids</taxon>
        <taxon>fabids</taxon>
        <taxon>Fabales</taxon>
        <taxon>Quillajaceae</taxon>
        <taxon>Quillaja</taxon>
    </lineage>
</organism>
<keyword evidence="2" id="KW-1133">Transmembrane helix</keyword>
<comment type="caution">
    <text evidence="4">The sequence shown here is derived from an EMBL/GenBank/DDBJ whole genome shotgun (WGS) entry which is preliminary data.</text>
</comment>
<evidence type="ECO:0000256" key="2">
    <source>
        <dbReference type="SAM" id="Phobius"/>
    </source>
</evidence>
<dbReference type="GO" id="GO:0010183">
    <property type="term" value="P:pollen tube guidance"/>
    <property type="evidence" value="ECO:0007669"/>
    <property type="project" value="TreeGrafter"/>
</dbReference>
<protein>
    <submittedName>
        <fullName evidence="4">Protein GAMETE EXPRESSED 3</fullName>
    </submittedName>
</protein>
<evidence type="ECO:0000256" key="3">
    <source>
        <dbReference type="SAM" id="SignalP"/>
    </source>
</evidence>
<feature type="compositionally biased region" description="Low complexity" evidence="1">
    <location>
        <begin position="576"/>
        <end position="586"/>
    </location>
</feature>
<sequence>MPTMQSLLILVQLASITSFSVFAAQETSKSLSYRLSKPLIGDNGRIYACSEKNLFAFESNGTIAWTIHLNYKCNDGMSPVHGGIGKIYLVAENRVVKINFHNIGTAEPASEVFFGPGPGEEAQVEIIGITVSTLSSIVFISIKNRGLFAYMMHGHLLWSAGPVLYQFGYRQGCGKNATDCYFASVPFLDQCEANVYISNTEGELYCLSVHSPHFKWIRDFSSLDKVFTITPGNNGRLYVTVPVRLLVLALDVFSGNILWQRNIGPLSKAECAPVVDSNGWISIGSLDGFLYSFSPTGDLKKFSRRNIKDSVVQVGPFLDCSGYAVYISQTEMERKVSRTIGQYTYISATQPKTGVFTMLVPATGSIYWSESYTGQFSSLLSKNDLAQFVVDEEILLAFAAASKTGNPLQCRSPGQRLASSCSQARTKLVSIYTGNERAILLFLLFESAVLALVAGLVRFCCTFWTKRKIQGQGLGSFLDKRRSLRLKKKAFDRTITELEQKAAEEAVANEVYEKLGDMVRERECIERKLSTTYSLGRDRTGSQSKALLPLHIGRTRSYSFQGAKKESVTIFHTLSDTSSISESSSETEMDQLGGMESATRGKEKAPTESDSSSEDEDFGRGYRRSPSEPASSSEGFMSLLGPEDSWEVKLCNKGESKSEQNTHSSLWLKRRRALSSTN</sequence>
<dbReference type="FunFam" id="2.130.10.10:FF:001929">
    <property type="entry name" value="Protein GAMETE EXPRESSED 3"/>
    <property type="match status" value="1"/>
</dbReference>
<dbReference type="GO" id="GO:0005886">
    <property type="term" value="C:plasma membrane"/>
    <property type="evidence" value="ECO:0007669"/>
    <property type="project" value="TreeGrafter"/>
</dbReference>
<dbReference type="InterPro" id="IPR015943">
    <property type="entry name" value="WD40/YVTN_repeat-like_dom_sf"/>
</dbReference>
<name>A0AAD7Q3M9_QUISA</name>
<feature type="signal peptide" evidence="3">
    <location>
        <begin position="1"/>
        <end position="18"/>
    </location>
</feature>
<dbReference type="GO" id="GO:0009793">
    <property type="term" value="P:embryo development ending in seed dormancy"/>
    <property type="evidence" value="ECO:0007669"/>
    <property type="project" value="TreeGrafter"/>
</dbReference>
<dbReference type="EMBL" id="JARAOO010000003">
    <property type="protein sequence ID" value="KAJ7974209.1"/>
    <property type="molecule type" value="Genomic_DNA"/>
</dbReference>
<feature type="chain" id="PRO_5042109576" evidence="3">
    <location>
        <begin position="19"/>
        <end position="678"/>
    </location>
</feature>
<dbReference type="Proteomes" id="UP001163823">
    <property type="component" value="Chromosome 3"/>
</dbReference>
<accession>A0AAD7Q3M9</accession>
<dbReference type="InterPro" id="IPR018391">
    <property type="entry name" value="PQQ_b-propeller_rpt"/>
</dbReference>
<dbReference type="SMART" id="SM00564">
    <property type="entry name" value="PQQ"/>
    <property type="match status" value="4"/>
</dbReference>
<evidence type="ECO:0000313" key="4">
    <source>
        <dbReference type="EMBL" id="KAJ7974209.1"/>
    </source>
</evidence>
<dbReference type="SUPFAM" id="SSF50998">
    <property type="entry name" value="Quinoprotein alcohol dehydrogenase-like"/>
    <property type="match status" value="1"/>
</dbReference>
<dbReference type="InterPro" id="IPR011047">
    <property type="entry name" value="Quinoprotein_ADH-like_sf"/>
</dbReference>
<reference evidence="4" key="1">
    <citation type="journal article" date="2023" name="Science">
        <title>Elucidation of the pathway for biosynthesis of saponin adjuvants from the soapbark tree.</title>
        <authorList>
            <person name="Reed J."/>
            <person name="Orme A."/>
            <person name="El-Demerdash A."/>
            <person name="Owen C."/>
            <person name="Martin L.B.B."/>
            <person name="Misra R.C."/>
            <person name="Kikuchi S."/>
            <person name="Rejzek M."/>
            <person name="Martin A.C."/>
            <person name="Harkess A."/>
            <person name="Leebens-Mack J."/>
            <person name="Louveau T."/>
            <person name="Stephenson M.J."/>
            <person name="Osbourn A."/>
        </authorList>
    </citation>
    <scope>NUCLEOTIDE SEQUENCE</scope>
    <source>
        <strain evidence="4">S10</strain>
    </source>
</reference>
<keyword evidence="2" id="KW-0812">Transmembrane</keyword>
<proteinExistence type="predicted"/>
<evidence type="ECO:0000313" key="5">
    <source>
        <dbReference type="Proteomes" id="UP001163823"/>
    </source>
</evidence>
<feature type="compositionally biased region" description="Basic and acidic residues" evidence="1">
    <location>
        <begin position="651"/>
        <end position="660"/>
    </location>
</feature>
<dbReference type="PANTHER" id="PTHR37253:SF1">
    <property type="entry name" value="PROTEIN GAMETE EXPRESSED 3"/>
    <property type="match status" value="1"/>
</dbReference>
<gene>
    <name evidence="4" type="ORF">O6P43_004317</name>
</gene>
<dbReference type="AlphaFoldDB" id="A0AAD7Q3M9"/>
<keyword evidence="2" id="KW-0472">Membrane</keyword>